<name>A0A6L5X661_9FIRM</name>
<dbReference type="Proteomes" id="UP000481852">
    <property type="component" value="Unassembled WGS sequence"/>
</dbReference>
<keyword evidence="2" id="KW-0238">DNA-binding</keyword>
<dbReference type="SUPFAM" id="SSF53822">
    <property type="entry name" value="Periplasmic binding protein-like I"/>
    <property type="match status" value="1"/>
</dbReference>
<dbReference type="SMART" id="SM00354">
    <property type="entry name" value="HTH_LACI"/>
    <property type="match status" value="1"/>
</dbReference>
<keyword evidence="3" id="KW-0804">Transcription</keyword>
<dbReference type="CDD" id="cd01392">
    <property type="entry name" value="HTH_LacI"/>
    <property type="match status" value="1"/>
</dbReference>
<dbReference type="InterPro" id="IPR046335">
    <property type="entry name" value="LacI/GalR-like_sensor"/>
</dbReference>
<dbReference type="InterPro" id="IPR000843">
    <property type="entry name" value="HTH_LacI"/>
</dbReference>
<dbReference type="Gene3D" id="3.40.50.2300">
    <property type="match status" value="2"/>
</dbReference>
<dbReference type="AlphaFoldDB" id="A0A6L5X661"/>
<dbReference type="PROSITE" id="PS00356">
    <property type="entry name" value="HTH_LACI_1"/>
    <property type="match status" value="1"/>
</dbReference>
<evidence type="ECO:0000259" key="4">
    <source>
        <dbReference type="PROSITE" id="PS50932"/>
    </source>
</evidence>
<dbReference type="Pfam" id="PF13377">
    <property type="entry name" value="Peripla_BP_3"/>
    <property type="match status" value="1"/>
</dbReference>
<dbReference type="PANTHER" id="PTHR30146:SF109">
    <property type="entry name" value="HTH-TYPE TRANSCRIPTIONAL REGULATOR GALS"/>
    <property type="match status" value="1"/>
</dbReference>
<comment type="caution">
    <text evidence="5">The sequence shown here is derived from an EMBL/GenBank/DDBJ whole genome shotgun (WGS) entry which is preliminary data.</text>
</comment>
<proteinExistence type="predicted"/>
<evidence type="ECO:0000313" key="5">
    <source>
        <dbReference type="EMBL" id="MSS15740.1"/>
    </source>
</evidence>
<organism evidence="5 6">
    <name type="scientific">Porcincola intestinalis</name>
    <dbReference type="NCBI Taxonomy" id="2606632"/>
    <lineage>
        <taxon>Bacteria</taxon>
        <taxon>Bacillati</taxon>
        <taxon>Bacillota</taxon>
        <taxon>Clostridia</taxon>
        <taxon>Lachnospirales</taxon>
        <taxon>Lachnospiraceae</taxon>
        <taxon>Porcincola</taxon>
    </lineage>
</organism>
<dbReference type="PANTHER" id="PTHR30146">
    <property type="entry name" value="LACI-RELATED TRANSCRIPTIONAL REPRESSOR"/>
    <property type="match status" value="1"/>
</dbReference>
<evidence type="ECO:0000256" key="2">
    <source>
        <dbReference type="ARBA" id="ARBA00023125"/>
    </source>
</evidence>
<dbReference type="PRINTS" id="PR00036">
    <property type="entry name" value="HTHLACI"/>
</dbReference>
<dbReference type="SUPFAM" id="SSF47413">
    <property type="entry name" value="lambda repressor-like DNA-binding domains"/>
    <property type="match status" value="1"/>
</dbReference>
<dbReference type="Gene3D" id="1.10.260.40">
    <property type="entry name" value="lambda repressor-like DNA-binding domains"/>
    <property type="match status" value="1"/>
</dbReference>
<evidence type="ECO:0000313" key="6">
    <source>
        <dbReference type="Proteomes" id="UP000481852"/>
    </source>
</evidence>
<dbReference type="InterPro" id="IPR010982">
    <property type="entry name" value="Lambda_DNA-bd_dom_sf"/>
</dbReference>
<dbReference type="Pfam" id="PF00356">
    <property type="entry name" value="LacI"/>
    <property type="match status" value="1"/>
</dbReference>
<evidence type="ECO:0000256" key="1">
    <source>
        <dbReference type="ARBA" id="ARBA00023015"/>
    </source>
</evidence>
<accession>A0A6L5X661</accession>
<keyword evidence="1" id="KW-0805">Transcription regulation</keyword>
<dbReference type="RefSeq" id="WP_154526891.1">
    <property type="nucleotide sequence ID" value="NZ_JAQYJL010000002.1"/>
</dbReference>
<dbReference type="EMBL" id="VULZ01000014">
    <property type="protein sequence ID" value="MSS15740.1"/>
    <property type="molecule type" value="Genomic_DNA"/>
</dbReference>
<protein>
    <submittedName>
        <fullName evidence="5">LacI family transcriptional regulator</fullName>
    </submittedName>
</protein>
<reference evidence="5 6" key="1">
    <citation type="submission" date="2019-08" db="EMBL/GenBank/DDBJ databases">
        <title>In-depth cultivation of the pig gut microbiome towards novel bacterial diversity and tailored functional studies.</title>
        <authorList>
            <person name="Wylensek D."/>
            <person name="Hitch T.C.A."/>
            <person name="Clavel T."/>
        </authorList>
    </citation>
    <scope>NUCLEOTIDE SEQUENCE [LARGE SCALE GENOMIC DNA]</scope>
    <source>
        <strain evidence="5 6">Oil+RF-744-WCA-WT-11</strain>
    </source>
</reference>
<sequence length="358" mass="39797">MSRKVTIRDVANEAKVSIATVSRVLNNKCAVRPKTRNTILQAVEKLGYKYENRVTEIPEPGMTVPEEGTAQLFYHKVMEESNIIIVNIPTMSNPFYSKIIDGIHASAEMHSLSVVFTSIDINEKNVDAFIRLTDHLKAIGLIVLNSFSYSTLSILTSHLPVVQCCEYYDNPSASYVGINDYTATETAINYLLSMGRKKISLVNGPLEFRYAQNRLAAYQSVMDSANIEVPASWIIQLPELNHDLAFTSIVQVLSSPNPPDCFFAVSDSLAAAAIKAAQYCNLRVPSDILVIGFDNTEISQLATPSITTIKQPRYQLGYLACELLVEKIADPHSEIKRVKLPTELIIRESTTSERISME</sequence>
<keyword evidence="6" id="KW-1185">Reference proteome</keyword>
<feature type="domain" description="HTH lacI-type" evidence="4">
    <location>
        <begin position="5"/>
        <end position="49"/>
    </location>
</feature>
<evidence type="ECO:0000256" key="3">
    <source>
        <dbReference type="ARBA" id="ARBA00023163"/>
    </source>
</evidence>
<dbReference type="PROSITE" id="PS50932">
    <property type="entry name" value="HTH_LACI_2"/>
    <property type="match status" value="1"/>
</dbReference>
<dbReference type="GO" id="GO:0003700">
    <property type="term" value="F:DNA-binding transcription factor activity"/>
    <property type="evidence" value="ECO:0007669"/>
    <property type="project" value="TreeGrafter"/>
</dbReference>
<dbReference type="GO" id="GO:0000976">
    <property type="term" value="F:transcription cis-regulatory region binding"/>
    <property type="evidence" value="ECO:0007669"/>
    <property type="project" value="TreeGrafter"/>
</dbReference>
<gene>
    <name evidence="5" type="ORF">FYJ35_11985</name>
</gene>
<dbReference type="InterPro" id="IPR028082">
    <property type="entry name" value="Peripla_BP_I"/>
</dbReference>